<dbReference type="Proteomes" id="UP000813444">
    <property type="component" value="Unassembled WGS sequence"/>
</dbReference>
<proteinExistence type="predicted"/>
<dbReference type="InterPro" id="IPR053204">
    <property type="entry name" value="Oxopyrrolidines_Biosynth-assoc"/>
</dbReference>
<keyword evidence="2" id="KW-1185">Reference proteome</keyword>
<comment type="caution">
    <text evidence="1">The sequence shown here is derived from an EMBL/GenBank/DDBJ whole genome shotgun (WGS) entry which is preliminary data.</text>
</comment>
<dbReference type="AlphaFoldDB" id="A0A8K0SX55"/>
<name>A0A8K0SX55_9HYPO</name>
<dbReference type="OrthoDB" id="3350591at2759"/>
<dbReference type="PANTHER" id="PTHR38797:SF4">
    <property type="entry name" value="NUCLEAR PORE COMPLEX PROTEIN NUP85"/>
    <property type="match status" value="1"/>
</dbReference>
<dbReference type="Pfam" id="PF12311">
    <property type="entry name" value="DUF3632"/>
    <property type="match status" value="1"/>
</dbReference>
<protein>
    <submittedName>
        <fullName evidence="1">Uncharacterized protein</fullName>
    </submittedName>
</protein>
<evidence type="ECO:0000313" key="1">
    <source>
        <dbReference type="EMBL" id="KAH7324520.1"/>
    </source>
</evidence>
<dbReference type="PANTHER" id="PTHR38797">
    <property type="entry name" value="NUCLEAR PORE COMPLEX PROTEIN NUP85-RELATED"/>
    <property type="match status" value="1"/>
</dbReference>
<reference evidence="1" key="1">
    <citation type="journal article" date="2021" name="Nat. Commun.">
        <title>Genetic determinants of endophytism in the Arabidopsis root mycobiome.</title>
        <authorList>
            <person name="Mesny F."/>
            <person name="Miyauchi S."/>
            <person name="Thiergart T."/>
            <person name="Pickel B."/>
            <person name="Atanasova L."/>
            <person name="Karlsson M."/>
            <person name="Huettel B."/>
            <person name="Barry K.W."/>
            <person name="Haridas S."/>
            <person name="Chen C."/>
            <person name="Bauer D."/>
            <person name="Andreopoulos W."/>
            <person name="Pangilinan J."/>
            <person name="LaButti K."/>
            <person name="Riley R."/>
            <person name="Lipzen A."/>
            <person name="Clum A."/>
            <person name="Drula E."/>
            <person name="Henrissat B."/>
            <person name="Kohler A."/>
            <person name="Grigoriev I.V."/>
            <person name="Martin F.M."/>
            <person name="Hacquard S."/>
        </authorList>
    </citation>
    <scope>NUCLEOTIDE SEQUENCE</scope>
    <source>
        <strain evidence="1">MPI-CAGE-CH-0235</strain>
    </source>
</reference>
<evidence type="ECO:0000313" key="2">
    <source>
        <dbReference type="Proteomes" id="UP000813444"/>
    </source>
</evidence>
<gene>
    <name evidence="1" type="ORF">B0I35DRAFT_424371</name>
</gene>
<dbReference type="EMBL" id="JAGPNK010000003">
    <property type="protein sequence ID" value="KAH7324520.1"/>
    <property type="molecule type" value="Genomic_DNA"/>
</dbReference>
<organism evidence="1 2">
    <name type="scientific">Stachybotrys elegans</name>
    <dbReference type="NCBI Taxonomy" id="80388"/>
    <lineage>
        <taxon>Eukaryota</taxon>
        <taxon>Fungi</taxon>
        <taxon>Dikarya</taxon>
        <taxon>Ascomycota</taxon>
        <taxon>Pezizomycotina</taxon>
        <taxon>Sordariomycetes</taxon>
        <taxon>Hypocreomycetidae</taxon>
        <taxon>Hypocreales</taxon>
        <taxon>Stachybotryaceae</taxon>
        <taxon>Stachybotrys</taxon>
    </lineage>
</organism>
<sequence>MADETHVLDLLAIDQDIFQGKTEVADFSPLLIRRRLQDEQVNRVCDDESMDESSKIDAIAEIRGWFRGGSPLVDAYLTEQISIAEAVVRITEPLEASWTTANFGTSYYHEEMIARTQRGYWTEEEALERWGPEEEFPKPTPINDEILAESQLWSLWYNILHAAKKLPWTDSTQQEKLVALVKAIKSRPDPLPPNPMTIPLKRNWIWSEGKLWSNLLMLGPSARECWNDDCGCGAGWTVPEQHAWTNVNAFVARLVSSGTAVTFDRYGRWAVEEALEVRPPKATSRTVDEVTWRTLRLTVAVIWIEVAGRYMFSQREKGEPGPDIDLNTRGKQVPWYGVDNTTSAQWRFWRRRFEQEAADEMLSLEVHRRAKMAATLIAAFEASGL</sequence>
<accession>A0A8K0SX55</accession>
<dbReference type="InterPro" id="IPR022085">
    <property type="entry name" value="OpdG"/>
</dbReference>